<sequence length="21" mass="2419">SPYGDDAHTRHIVAHPFVWGR</sequence>
<comment type="caution">
    <text evidence="1">The sequence shown here is derived from an EMBL/GenBank/DDBJ whole genome shotgun (WGS) entry which is preliminary data.</text>
</comment>
<gene>
    <name evidence="1" type="ORF">LCGC14_2974210</name>
</gene>
<dbReference type="AlphaFoldDB" id="A0A0F8X9G4"/>
<feature type="non-terminal residue" evidence="1">
    <location>
        <position position="1"/>
    </location>
</feature>
<dbReference type="EMBL" id="LAZR01060559">
    <property type="protein sequence ID" value="KKK65433.1"/>
    <property type="molecule type" value="Genomic_DNA"/>
</dbReference>
<proteinExistence type="predicted"/>
<evidence type="ECO:0000313" key="1">
    <source>
        <dbReference type="EMBL" id="KKK65433.1"/>
    </source>
</evidence>
<accession>A0A0F8X9G4</accession>
<protein>
    <submittedName>
        <fullName evidence="1">Uncharacterized protein</fullName>
    </submittedName>
</protein>
<name>A0A0F8X9G4_9ZZZZ</name>
<reference evidence="1" key="1">
    <citation type="journal article" date="2015" name="Nature">
        <title>Complex archaea that bridge the gap between prokaryotes and eukaryotes.</title>
        <authorList>
            <person name="Spang A."/>
            <person name="Saw J.H."/>
            <person name="Jorgensen S.L."/>
            <person name="Zaremba-Niedzwiedzka K."/>
            <person name="Martijn J."/>
            <person name="Lind A.E."/>
            <person name="van Eijk R."/>
            <person name="Schleper C."/>
            <person name="Guy L."/>
            <person name="Ettema T.J."/>
        </authorList>
    </citation>
    <scope>NUCLEOTIDE SEQUENCE</scope>
</reference>
<organism evidence="1">
    <name type="scientific">marine sediment metagenome</name>
    <dbReference type="NCBI Taxonomy" id="412755"/>
    <lineage>
        <taxon>unclassified sequences</taxon>
        <taxon>metagenomes</taxon>
        <taxon>ecological metagenomes</taxon>
    </lineage>
</organism>